<keyword evidence="5" id="KW-0560">Oxidoreductase</keyword>
<comment type="similarity">
    <text evidence="2">Belongs to the zinc-containing alcohol dehydrogenase family.</text>
</comment>
<dbReference type="InterPro" id="IPR020843">
    <property type="entry name" value="ER"/>
</dbReference>
<dbReference type="CDD" id="cd08297">
    <property type="entry name" value="CAD3"/>
    <property type="match status" value="1"/>
</dbReference>
<gene>
    <name evidence="7" type="ORF">P280DRAFT_443592</name>
</gene>
<evidence type="ECO:0000313" key="7">
    <source>
        <dbReference type="EMBL" id="KAF2644677.1"/>
    </source>
</evidence>
<proteinExistence type="inferred from homology"/>
<dbReference type="GO" id="GO:0005737">
    <property type="term" value="C:cytoplasm"/>
    <property type="evidence" value="ECO:0007669"/>
    <property type="project" value="TreeGrafter"/>
</dbReference>
<accession>A0A6A6SBV9</accession>
<reference evidence="7" key="1">
    <citation type="journal article" date="2020" name="Stud. Mycol.">
        <title>101 Dothideomycetes genomes: a test case for predicting lifestyles and emergence of pathogens.</title>
        <authorList>
            <person name="Haridas S."/>
            <person name="Albert R."/>
            <person name="Binder M."/>
            <person name="Bloem J."/>
            <person name="Labutti K."/>
            <person name="Salamov A."/>
            <person name="Andreopoulos B."/>
            <person name="Baker S."/>
            <person name="Barry K."/>
            <person name="Bills G."/>
            <person name="Bluhm B."/>
            <person name="Cannon C."/>
            <person name="Castanera R."/>
            <person name="Culley D."/>
            <person name="Daum C."/>
            <person name="Ezra D."/>
            <person name="Gonzalez J."/>
            <person name="Henrissat B."/>
            <person name="Kuo A."/>
            <person name="Liang C."/>
            <person name="Lipzen A."/>
            <person name="Lutzoni F."/>
            <person name="Magnuson J."/>
            <person name="Mondo S."/>
            <person name="Nolan M."/>
            <person name="Ohm R."/>
            <person name="Pangilinan J."/>
            <person name="Park H.-J."/>
            <person name="Ramirez L."/>
            <person name="Alfaro M."/>
            <person name="Sun H."/>
            <person name="Tritt A."/>
            <person name="Yoshinaga Y."/>
            <person name="Zwiers L.-H."/>
            <person name="Turgeon B."/>
            <person name="Goodwin S."/>
            <person name="Spatafora J."/>
            <person name="Crous P."/>
            <person name="Grigoriev I."/>
        </authorList>
    </citation>
    <scope>NUCLEOTIDE SEQUENCE</scope>
    <source>
        <strain evidence="7">CBS 473.64</strain>
    </source>
</reference>
<dbReference type="Pfam" id="PF08240">
    <property type="entry name" value="ADH_N"/>
    <property type="match status" value="1"/>
</dbReference>
<evidence type="ECO:0000259" key="6">
    <source>
        <dbReference type="SMART" id="SM00829"/>
    </source>
</evidence>
<name>A0A6A6SBV9_9PLEO</name>
<dbReference type="EMBL" id="MU006778">
    <property type="protein sequence ID" value="KAF2644677.1"/>
    <property type="molecule type" value="Genomic_DNA"/>
</dbReference>
<evidence type="ECO:0000256" key="3">
    <source>
        <dbReference type="ARBA" id="ARBA00022723"/>
    </source>
</evidence>
<evidence type="ECO:0000256" key="4">
    <source>
        <dbReference type="ARBA" id="ARBA00022833"/>
    </source>
</evidence>
<sequence>MAMSVERMRTAQLVEFNKPYQLCERPIPQCGNNDLLVQIHAAGYCHSDLQVFQGQFSKGGFPTKLPLIPSHEPAGIIAKVGASVKGPWKVGDRVGVLNFKKACGECVGCGQLLRRTKRTDPRFCRNREMAGFKDDGAFAQFMLADPATTVHLPESVSFEQGAPLMCAGATVWGALQKLKPEVQPGETVAIVGIGGLGQLGIQFAKAMGYKTIAIDNRPEGRLLATEVSSKLKPDLIIDSSSPDASEQILDYTSGEGLAGVVVCNDSIQSNSWSLQQLGNRGVMVPVGLPKDKWQFDSEALVFRELTIRGVYVSSAEDVEKMLEVVAVYGIESNVTRVDFDDIPGIVEKYTDKSMKGRLVVKIA</sequence>
<dbReference type="GO" id="GO:0004022">
    <property type="term" value="F:alcohol dehydrogenase (NAD+) activity"/>
    <property type="evidence" value="ECO:0007669"/>
    <property type="project" value="TreeGrafter"/>
</dbReference>
<dbReference type="InterPro" id="IPR013154">
    <property type="entry name" value="ADH-like_N"/>
</dbReference>
<dbReference type="Gene3D" id="3.40.50.720">
    <property type="entry name" value="NAD(P)-binding Rossmann-like Domain"/>
    <property type="match status" value="1"/>
</dbReference>
<comment type="cofactor">
    <cofactor evidence="1">
        <name>Zn(2+)</name>
        <dbReference type="ChEBI" id="CHEBI:29105"/>
    </cofactor>
</comment>
<dbReference type="SMART" id="SM00829">
    <property type="entry name" value="PKS_ER"/>
    <property type="match status" value="1"/>
</dbReference>
<dbReference type="AlphaFoldDB" id="A0A6A6SBV9"/>
<dbReference type="PANTHER" id="PTHR42940">
    <property type="entry name" value="ALCOHOL DEHYDROGENASE 1-RELATED"/>
    <property type="match status" value="1"/>
</dbReference>
<dbReference type="Proteomes" id="UP000799753">
    <property type="component" value="Unassembled WGS sequence"/>
</dbReference>
<keyword evidence="4" id="KW-0862">Zinc</keyword>
<protein>
    <submittedName>
        <fullName evidence="7">GroES-like protein</fullName>
    </submittedName>
</protein>
<keyword evidence="8" id="KW-1185">Reference proteome</keyword>
<evidence type="ECO:0000313" key="8">
    <source>
        <dbReference type="Proteomes" id="UP000799753"/>
    </source>
</evidence>
<keyword evidence="3" id="KW-0479">Metal-binding</keyword>
<dbReference type="PANTHER" id="PTHR42940:SF8">
    <property type="entry name" value="VACUOLAR PROTEIN SORTING-ASSOCIATED PROTEIN 11"/>
    <property type="match status" value="1"/>
</dbReference>
<evidence type="ECO:0000256" key="1">
    <source>
        <dbReference type="ARBA" id="ARBA00001947"/>
    </source>
</evidence>
<feature type="domain" description="Enoyl reductase (ER)" evidence="6">
    <location>
        <begin position="9"/>
        <end position="325"/>
    </location>
</feature>
<organism evidence="7 8">
    <name type="scientific">Massarina eburnea CBS 473.64</name>
    <dbReference type="NCBI Taxonomy" id="1395130"/>
    <lineage>
        <taxon>Eukaryota</taxon>
        <taxon>Fungi</taxon>
        <taxon>Dikarya</taxon>
        <taxon>Ascomycota</taxon>
        <taxon>Pezizomycotina</taxon>
        <taxon>Dothideomycetes</taxon>
        <taxon>Pleosporomycetidae</taxon>
        <taxon>Pleosporales</taxon>
        <taxon>Massarineae</taxon>
        <taxon>Massarinaceae</taxon>
        <taxon>Massarina</taxon>
    </lineage>
</organism>
<dbReference type="GO" id="GO:0046872">
    <property type="term" value="F:metal ion binding"/>
    <property type="evidence" value="ECO:0007669"/>
    <property type="project" value="UniProtKB-KW"/>
</dbReference>
<dbReference type="InterPro" id="IPR013149">
    <property type="entry name" value="ADH-like_C"/>
</dbReference>
<dbReference type="SUPFAM" id="SSF50129">
    <property type="entry name" value="GroES-like"/>
    <property type="match status" value="1"/>
</dbReference>
<dbReference type="Pfam" id="PF00107">
    <property type="entry name" value="ADH_zinc_N"/>
    <property type="match status" value="1"/>
</dbReference>
<evidence type="ECO:0000256" key="2">
    <source>
        <dbReference type="ARBA" id="ARBA00008072"/>
    </source>
</evidence>
<dbReference type="OrthoDB" id="1879366at2759"/>
<dbReference type="Gene3D" id="3.90.180.10">
    <property type="entry name" value="Medium-chain alcohol dehydrogenases, catalytic domain"/>
    <property type="match status" value="1"/>
</dbReference>
<evidence type="ECO:0000256" key="5">
    <source>
        <dbReference type="ARBA" id="ARBA00023002"/>
    </source>
</evidence>
<dbReference type="InterPro" id="IPR036291">
    <property type="entry name" value="NAD(P)-bd_dom_sf"/>
</dbReference>
<dbReference type="InterPro" id="IPR011032">
    <property type="entry name" value="GroES-like_sf"/>
</dbReference>
<dbReference type="SUPFAM" id="SSF51735">
    <property type="entry name" value="NAD(P)-binding Rossmann-fold domains"/>
    <property type="match status" value="1"/>
</dbReference>